<keyword evidence="2" id="KW-0472">Membrane</keyword>
<feature type="transmembrane region" description="Helical" evidence="2">
    <location>
        <begin position="59"/>
        <end position="77"/>
    </location>
</feature>
<reference evidence="3" key="1">
    <citation type="journal article" date="2020" name="Stud. Mycol.">
        <title>101 Dothideomycetes genomes: a test case for predicting lifestyles and emergence of pathogens.</title>
        <authorList>
            <person name="Haridas S."/>
            <person name="Albert R."/>
            <person name="Binder M."/>
            <person name="Bloem J."/>
            <person name="Labutti K."/>
            <person name="Salamov A."/>
            <person name="Andreopoulos B."/>
            <person name="Baker S."/>
            <person name="Barry K."/>
            <person name="Bills G."/>
            <person name="Bluhm B."/>
            <person name="Cannon C."/>
            <person name="Castanera R."/>
            <person name="Culley D."/>
            <person name="Daum C."/>
            <person name="Ezra D."/>
            <person name="Gonzalez J."/>
            <person name="Henrissat B."/>
            <person name="Kuo A."/>
            <person name="Liang C."/>
            <person name="Lipzen A."/>
            <person name="Lutzoni F."/>
            <person name="Magnuson J."/>
            <person name="Mondo S."/>
            <person name="Nolan M."/>
            <person name="Ohm R."/>
            <person name="Pangilinan J."/>
            <person name="Park H.-J."/>
            <person name="Ramirez L."/>
            <person name="Alfaro M."/>
            <person name="Sun H."/>
            <person name="Tritt A."/>
            <person name="Yoshinaga Y."/>
            <person name="Zwiers L.-H."/>
            <person name="Turgeon B."/>
            <person name="Goodwin S."/>
            <person name="Spatafora J."/>
            <person name="Crous P."/>
            <person name="Grigoriev I."/>
        </authorList>
    </citation>
    <scope>NUCLEOTIDE SEQUENCE</scope>
    <source>
        <strain evidence="3">ATCC 16933</strain>
    </source>
</reference>
<feature type="transmembrane region" description="Helical" evidence="2">
    <location>
        <begin position="27"/>
        <end position="47"/>
    </location>
</feature>
<evidence type="ECO:0000313" key="3">
    <source>
        <dbReference type="EMBL" id="KAF2459117.1"/>
    </source>
</evidence>
<name>A0A6A6P5N6_9PEZI</name>
<keyword evidence="2" id="KW-1133">Transmembrane helix</keyword>
<evidence type="ECO:0000256" key="2">
    <source>
        <dbReference type="SAM" id="Phobius"/>
    </source>
</evidence>
<dbReference type="GO" id="GO:0070916">
    <property type="term" value="C:inositol phosphoceramide synthase complex"/>
    <property type="evidence" value="ECO:0007669"/>
    <property type="project" value="TreeGrafter"/>
</dbReference>
<dbReference type="Proteomes" id="UP000799766">
    <property type="component" value="Unassembled WGS sequence"/>
</dbReference>
<organism evidence="3 4">
    <name type="scientific">Lineolata rhizophorae</name>
    <dbReference type="NCBI Taxonomy" id="578093"/>
    <lineage>
        <taxon>Eukaryota</taxon>
        <taxon>Fungi</taxon>
        <taxon>Dikarya</taxon>
        <taxon>Ascomycota</taxon>
        <taxon>Pezizomycotina</taxon>
        <taxon>Dothideomycetes</taxon>
        <taxon>Dothideomycetes incertae sedis</taxon>
        <taxon>Lineolatales</taxon>
        <taxon>Lineolataceae</taxon>
        <taxon>Lineolata</taxon>
    </lineage>
</organism>
<dbReference type="EMBL" id="MU001676">
    <property type="protein sequence ID" value="KAF2459117.1"/>
    <property type="molecule type" value="Genomic_DNA"/>
</dbReference>
<evidence type="ECO:0000256" key="1">
    <source>
        <dbReference type="SAM" id="MobiDB-lite"/>
    </source>
</evidence>
<dbReference type="AlphaFoldDB" id="A0A6A6P5N6"/>
<feature type="region of interest" description="Disordered" evidence="1">
    <location>
        <begin position="301"/>
        <end position="351"/>
    </location>
</feature>
<dbReference type="InterPro" id="IPR013862">
    <property type="entry name" value="Kei1"/>
</dbReference>
<feature type="transmembrane region" description="Helical" evidence="2">
    <location>
        <begin position="89"/>
        <end position="111"/>
    </location>
</feature>
<dbReference type="GO" id="GO:0006673">
    <property type="term" value="P:inositol phosphoceramide metabolic process"/>
    <property type="evidence" value="ECO:0007669"/>
    <property type="project" value="InterPro"/>
</dbReference>
<dbReference type="GO" id="GO:0000139">
    <property type="term" value="C:Golgi membrane"/>
    <property type="evidence" value="ECO:0007669"/>
    <property type="project" value="TreeGrafter"/>
</dbReference>
<protein>
    <submittedName>
        <fullName evidence="3">Inositolphosphorylceramide synthase subunit Kei1-domain-containing protein</fullName>
    </submittedName>
</protein>
<gene>
    <name evidence="3" type="ORF">BDY21DRAFT_339823</name>
</gene>
<dbReference type="PANTHER" id="PTHR28077">
    <property type="entry name" value="INOSITOL PHOSPHORYLCERAMIDE SYNTHASE REGULATORY SUBUNIT KEI1"/>
    <property type="match status" value="1"/>
</dbReference>
<evidence type="ECO:0000313" key="4">
    <source>
        <dbReference type="Proteomes" id="UP000799766"/>
    </source>
</evidence>
<dbReference type="Pfam" id="PF08552">
    <property type="entry name" value="Kei1"/>
    <property type="match status" value="1"/>
</dbReference>
<feature type="compositionally biased region" description="Pro residues" evidence="1">
    <location>
        <begin position="333"/>
        <end position="342"/>
    </location>
</feature>
<accession>A0A6A6P5N6</accession>
<keyword evidence="2" id="KW-0812">Transmembrane</keyword>
<proteinExistence type="predicted"/>
<keyword evidence="4" id="KW-1185">Reference proteome</keyword>
<dbReference type="GO" id="GO:0070917">
    <property type="term" value="F:inositol phosphoceramide synthase regulator activity"/>
    <property type="evidence" value="ECO:0007669"/>
    <property type="project" value="InterPro"/>
</dbReference>
<dbReference type="OrthoDB" id="3338076at2759"/>
<feature type="transmembrane region" description="Helical" evidence="2">
    <location>
        <begin position="194"/>
        <end position="218"/>
    </location>
</feature>
<dbReference type="PANTHER" id="PTHR28077:SF1">
    <property type="entry name" value="INOSITOL PHOSPHORYLCERAMIDE SYNTHASE REGULATORY SUBUNIT KEI1"/>
    <property type="match status" value="1"/>
</dbReference>
<sequence length="351" mass="37325">MARSTLFSIPRPQTFLYLMSLRTGTELITLTILINKISGLYGILALFTGYELSNLQLSMYVYSLVVLVLTVYLAPHIRRQSPLQCLALAYLYAIDSAVNALYTAAFGFAWFHVLAEHAATSQQQGQPAPAGSPGSTMDDTAGFTSPKYNVSDVHVVAEPAAGVLPAQDAVALGAGSASGPAGIGSNIFFQSGSFASLGIIVALWALRGYFVLVVLAYARSVLRSHILQCATAAAAGDYAPYAAASATTAGELAENPFAEGKDEGRGWRGRLGRAMLAVGTEYWLGGDDEAQWMRGMGGKFRRSVEDPGRPLTPAPPAAPGTTERERRRRSGTGPPPPPPPMPQFVELNEVR</sequence>